<evidence type="ECO:0000256" key="1">
    <source>
        <dbReference type="SAM" id="Phobius"/>
    </source>
</evidence>
<organism evidence="2 3">
    <name type="scientific">Roseovarius bejariae</name>
    <dbReference type="NCBI Taxonomy" id="2576383"/>
    <lineage>
        <taxon>Bacteria</taxon>
        <taxon>Pseudomonadati</taxon>
        <taxon>Pseudomonadota</taxon>
        <taxon>Alphaproteobacteria</taxon>
        <taxon>Rhodobacterales</taxon>
        <taxon>Roseobacteraceae</taxon>
        <taxon>Roseovarius</taxon>
    </lineage>
</organism>
<dbReference type="OrthoDB" id="7862519at2"/>
<keyword evidence="1" id="KW-0812">Transmembrane</keyword>
<dbReference type="EMBL" id="SZWE01000001">
    <property type="protein sequence ID" value="MRU16467.1"/>
    <property type="molecule type" value="Genomic_DNA"/>
</dbReference>
<keyword evidence="3" id="KW-1185">Reference proteome</keyword>
<proteinExistence type="predicted"/>
<keyword evidence="1" id="KW-1133">Transmembrane helix</keyword>
<feature type="transmembrane region" description="Helical" evidence="1">
    <location>
        <begin position="17"/>
        <end position="36"/>
    </location>
</feature>
<dbReference type="Proteomes" id="UP000564704">
    <property type="component" value="Unassembled WGS sequence"/>
</dbReference>
<feature type="transmembrane region" description="Helical" evidence="1">
    <location>
        <begin position="42"/>
        <end position="59"/>
    </location>
</feature>
<keyword evidence="1" id="KW-0472">Membrane</keyword>
<dbReference type="RefSeq" id="WP_154152759.1">
    <property type="nucleotide sequence ID" value="NZ_SZWE01000001.1"/>
</dbReference>
<sequence length="158" mass="17508">MEDEVLARISASPARRVMGVLSMGALGVILVYVGFARPPDSFAWQIVLIVFGVAALFLADRMRRATAEVLELTRTELRSTDGTVIARVEEIEHLDRGFFAFKPSNGFLMRLSTKKKARWEPGLWWCLGRRVGIGGVTPGSQSKAMAEIMAALMHQRSE</sequence>
<name>A0A844CNR6_9RHOB</name>
<evidence type="ECO:0000313" key="3">
    <source>
        <dbReference type="Proteomes" id="UP000564704"/>
    </source>
</evidence>
<comment type="caution">
    <text evidence="2">The sequence shown here is derived from an EMBL/GenBank/DDBJ whole genome shotgun (WGS) entry which is preliminary data.</text>
</comment>
<evidence type="ECO:0000313" key="2">
    <source>
        <dbReference type="EMBL" id="MRU16467.1"/>
    </source>
</evidence>
<dbReference type="AlphaFoldDB" id="A0A844CNR6"/>
<accession>A0A844CNR6</accession>
<gene>
    <name evidence="2" type="ORF">FDP25_13575</name>
</gene>
<reference evidence="2 3" key="1">
    <citation type="submission" date="2019-05" db="EMBL/GenBank/DDBJ databases">
        <title>Roseovarius bejariae sp. nov., a moderately halophylic bacterium isolated from a saline soil in Rambla Salada (Murcia).</title>
        <authorList>
            <person name="Castro D.J."/>
            <person name="Gomez-Altuve A."/>
            <person name="Reina J.C."/>
            <person name="Rodriguez M."/>
            <person name="Sampedro I."/>
            <person name="Llamas I."/>
            <person name="Martinez-Checa F."/>
        </authorList>
    </citation>
    <scope>NUCLEOTIDE SEQUENCE [LARGE SCALE GENOMIC DNA]</scope>
    <source>
        <strain evidence="2 3">A21</strain>
    </source>
</reference>
<protein>
    <submittedName>
        <fullName evidence="2">Uncharacterized protein</fullName>
    </submittedName>
</protein>